<comment type="function">
    <text evidence="10">Pyrophosphatase that catalyzes the hydrolysis of nucleoside triphosphates to their monophosphate derivatives, with a high preference for the non-canonical purine nucleotides XTP (xanthosine triphosphate), dITP (deoxyinosine triphosphate) and ITP. Seems to function as a house-cleaning enzyme that removes non-canonical purine nucleotides from the nucleotide pool, thus preventing their incorporation into DNA/RNA and avoiding chromosomal lesions.</text>
</comment>
<evidence type="ECO:0000256" key="9">
    <source>
        <dbReference type="ARBA" id="ARBA00052017"/>
    </source>
</evidence>
<comment type="catalytic activity">
    <reaction evidence="9 10">
        <text>XTP + H2O = XMP + diphosphate + H(+)</text>
        <dbReference type="Rhea" id="RHEA:28610"/>
        <dbReference type="ChEBI" id="CHEBI:15377"/>
        <dbReference type="ChEBI" id="CHEBI:15378"/>
        <dbReference type="ChEBI" id="CHEBI:33019"/>
        <dbReference type="ChEBI" id="CHEBI:57464"/>
        <dbReference type="ChEBI" id="CHEBI:61314"/>
        <dbReference type="EC" id="3.6.1.66"/>
    </reaction>
</comment>
<evidence type="ECO:0000256" key="11">
    <source>
        <dbReference type="RuleBase" id="RU003781"/>
    </source>
</evidence>
<evidence type="ECO:0000256" key="6">
    <source>
        <dbReference type="ARBA" id="ARBA00022842"/>
    </source>
</evidence>
<name>A0A9D1WRE0_9FIRM</name>
<comment type="catalytic activity">
    <reaction evidence="8 10">
        <text>dITP + H2O = dIMP + diphosphate + H(+)</text>
        <dbReference type="Rhea" id="RHEA:28342"/>
        <dbReference type="ChEBI" id="CHEBI:15377"/>
        <dbReference type="ChEBI" id="CHEBI:15378"/>
        <dbReference type="ChEBI" id="CHEBI:33019"/>
        <dbReference type="ChEBI" id="CHEBI:61194"/>
        <dbReference type="ChEBI" id="CHEBI:61382"/>
        <dbReference type="EC" id="3.6.1.66"/>
    </reaction>
</comment>
<dbReference type="Proteomes" id="UP000886800">
    <property type="component" value="Unassembled WGS sequence"/>
</dbReference>
<keyword evidence="6 10" id="KW-0460">Magnesium</keyword>
<dbReference type="SUPFAM" id="SSF52972">
    <property type="entry name" value="ITPase-like"/>
    <property type="match status" value="1"/>
</dbReference>
<organism evidence="12 13">
    <name type="scientific">Candidatus Anaerotruncus excrementipullorum</name>
    <dbReference type="NCBI Taxonomy" id="2838465"/>
    <lineage>
        <taxon>Bacteria</taxon>
        <taxon>Bacillati</taxon>
        <taxon>Bacillota</taxon>
        <taxon>Clostridia</taxon>
        <taxon>Eubacteriales</taxon>
        <taxon>Oscillospiraceae</taxon>
        <taxon>Anaerotruncus</taxon>
    </lineage>
</organism>
<evidence type="ECO:0000256" key="4">
    <source>
        <dbReference type="ARBA" id="ARBA00022741"/>
    </source>
</evidence>
<dbReference type="HAMAP" id="MF_01405">
    <property type="entry name" value="Non_canon_purine_NTPase"/>
    <property type="match status" value="1"/>
</dbReference>
<feature type="binding site" evidence="10">
    <location>
        <begin position="152"/>
        <end position="155"/>
    </location>
    <ligand>
        <name>substrate</name>
    </ligand>
</feature>
<evidence type="ECO:0000256" key="2">
    <source>
        <dbReference type="ARBA" id="ARBA00011738"/>
    </source>
</evidence>
<keyword evidence="3 10" id="KW-0479">Metal-binding</keyword>
<dbReference type="GO" id="GO:0005829">
    <property type="term" value="C:cytosol"/>
    <property type="evidence" value="ECO:0007669"/>
    <property type="project" value="TreeGrafter"/>
</dbReference>
<sequence length="200" mass="22360">MRVIVATGNPGKLREFQRIFAPAGIETLAQKDLYPDLKVEETGGTFRENAFLKAQAVHRLSGCAAVADDSGLCVDALGGRPGVWSARYGGEDTPYPEKIRMLLEELREVPRQQRTARFVAHICYIAPDGERMEVEEACEGWIGYVPKGERGFGFDPIFYVGERSFSELSDQEKDAISHRGKALRELERRLQARGILSKTQ</sequence>
<dbReference type="InterPro" id="IPR002637">
    <property type="entry name" value="RdgB/HAM1"/>
</dbReference>
<keyword evidence="5 10" id="KW-0378">Hydrolase</keyword>
<dbReference type="PANTHER" id="PTHR11067">
    <property type="entry name" value="INOSINE TRIPHOSPHATE PYROPHOSPHATASE/HAM1 PROTEIN"/>
    <property type="match status" value="1"/>
</dbReference>
<feature type="binding site" evidence="10">
    <location>
        <position position="40"/>
    </location>
    <ligand>
        <name>Mg(2+)</name>
        <dbReference type="ChEBI" id="CHEBI:18420"/>
    </ligand>
</feature>
<feature type="binding site" evidence="10">
    <location>
        <position position="173"/>
    </location>
    <ligand>
        <name>substrate</name>
    </ligand>
</feature>
<keyword evidence="7 10" id="KW-0546">Nucleotide metabolism</keyword>
<evidence type="ECO:0000313" key="12">
    <source>
        <dbReference type="EMBL" id="HIX65844.1"/>
    </source>
</evidence>
<feature type="binding site" evidence="10">
    <location>
        <position position="69"/>
    </location>
    <ligand>
        <name>Mg(2+)</name>
        <dbReference type="ChEBI" id="CHEBI:18420"/>
    </ligand>
</feature>
<reference evidence="12" key="1">
    <citation type="journal article" date="2021" name="PeerJ">
        <title>Extensive microbial diversity within the chicken gut microbiome revealed by metagenomics and culture.</title>
        <authorList>
            <person name="Gilroy R."/>
            <person name="Ravi A."/>
            <person name="Getino M."/>
            <person name="Pursley I."/>
            <person name="Horton D.L."/>
            <person name="Alikhan N.F."/>
            <person name="Baker D."/>
            <person name="Gharbi K."/>
            <person name="Hall N."/>
            <person name="Watson M."/>
            <person name="Adriaenssens E.M."/>
            <person name="Foster-Nyarko E."/>
            <person name="Jarju S."/>
            <person name="Secka A."/>
            <person name="Antonio M."/>
            <person name="Oren A."/>
            <person name="Chaudhuri R.R."/>
            <person name="La Ragione R."/>
            <person name="Hildebrand F."/>
            <person name="Pallen M.J."/>
        </authorList>
    </citation>
    <scope>NUCLEOTIDE SEQUENCE</scope>
    <source>
        <strain evidence="12">CHK188-5543</strain>
    </source>
</reference>
<accession>A0A9D1WRE0</accession>
<dbReference type="GO" id="GO:0035870">
    <property type="term" value="F:dITP diphosphatase activity"/>
    <property type="evidence" value="ECO:0007669"/>
    <property type="project" value="UniProtKB-UniRule"/>
</dbReference>
<protein>
    <recommendedName>
        <fullName evidence="10">dITP/XTP pyrophosphatase</fullName>
        <ecNumber evidence="10">3.6.1.66</ecNumber>
    </recommendedName>
    <alternativeName>
        <fullName evidence="10">Non-canonical purine NTP pyrophosphatase</fullName>
    </alternativeName>
    <alternativeName>
        <fullName evidence="10">Non-standard purine NTP pyrophosphatase</fullName>
    </alternativeName>
    <alternativeName>
        <fullName evidence="10">Nucleoside-triphosphate diphosphatase</fullName>
    </alternativeName>
    <alternativeName>
        <fullName evidence="10">Nucleoside-triphosphate pyrophosphatase</fullName>
        <shortName evidence="10">NTPase</shortName>
    </alternativeName>
</protein>
<keyword evidence="4 10" id="KW-0547">Nucleotide-binding</keyword>
<feature type="binding site" evidence="10">
    <location>
        <position position="70"/>
    </location>
    <ligand>
        <name>substrate</name>
    </ligand>
</feature>
<proteinExistence type="inferred from homology"/>
<dbReference type="NCBIfam" id="TIGR00042">
    <property type="entry name" value="RdgB/HAM1 family non-canonical purine NTP pyrophosphatase"/>
    <property type="match status" value="1"/>
</dbReference>
<evidence type="ECO:0000256" key="3">
    <source>
        <dbReference type="ARBA" id="ARBA00022723"/>
    </source>
</evidence>
<comment type="catalytic activity">
    <reaction evidence="10">
        <text>ITP + H2O = IMP + diphosphate + H(+)</text>
        <dbReference type="Rhea" id="RHEA:29399"/>
        <dbReference type="ChEBI" id="CHEBI:15377"/>
        <dbReference type="ChEBI" id="CHEBI:15378"/>
        <dbReference type="ChEBI" id="CHEBI:33019"/>
        <dbReference type="ChEBI" id="CHEBI:58053"/>
        <dbReference type="ChEBI" id="CHEBI:61402"/>
        <dbReference type="EC" id="3.6.1.66"/>
    </reaction>
</comment>
<dbReference type="GO" id="GO:0036220">
    <property type="term" value="F:ITP diphosphatase activity"/>
    <property type="evidence" value="ECO:0007669"/>
    <property type="project" value="UniProtKB-UniRule"/>
</dbReference>
<feature type="binding site" evidence="10">
    <location>
        <begin position="7"/>
        <end position="12"/>
    </location>
    <ligand>
        <name>substrate</name>
    </ligand>
</feature>
<dbReference type="GO" id="GO:0046872">
    <property type="term" value="F:metal ion binding"/>
    <property type="evidence" value="ECO:0007669"/>
    <property type="project" value="UniProtKB-KW"/>
</dbReference>
<evidence type="ECO:0000256" key="1">
    <source>
        <dbReference type="ARBA" id="ARBA00008023"/>
    </source>
</evidence>
<comment type="caution">
    <text evidence="12">The sequence shown here is derived from an EMBL/GenBank/DDBJ whole genome shotgun (WGS) entry which is preliminary data.</text>
</comment>
<feature type="active site" description="Proton acceptor" evidence="10">
    <location>
        <position position="69"/>
    </location>
</feature>
<dbReference type="EMBL" id="DXES01000135">
    <property type="protein sequence ID" value="HIX65844.1"/>
    <property type="molecule type" value="Genomic_DNA"/>
</dbReference>
<dbReference type="GO" id="GO:0000166">
    <property type="term" value="F:nucleotide binding"/>
    <property type="evidence" value="ECO:0007669"/>
    <property type="project" value="UniProtKB-KW"/>
</dbReference>
<feature type="binding site" evidence="10">
    <location>
        <begin position="178"/>
        <end position="179"/>
    </location>
    <ligand>
        <name>substrate</name>
    </ligand>
</feature>
<comment type="cofactor">
    <cofactor evidence="10">
        <name>Mg(2+)</name>
        <dbReference type="ChEBI" id="CHEBI:18420"/>
    </cofactor>
    <text evidence="10">Binds 1 Mg(2+) ion per subunit.</text>
</comment>
<dbReference type="InterPro" id="IPR020922">
    <property type="entry name" value="dITP/XTP_pyrophosphatase"/>
</dbReference>
<dbReference type="Gene3D" id="3.90.950.10">
    <property type="match status" value="1"/>
</dbReference>
<dbReference type="EC" id="3.6.1.66" evidence="10"/>
<comment type="subunit">
    <text evidence="2 10">Homodimer.</text>
</comment>
<comment type="similarity">
    <text evidence="1 10 11">Belongs to the HAM1 NTPase family.</text>
</comment>
<dbReference type="CDD" id="cd00515">
    <property type="entry name" value="HAM1"/>
    <property type="match status" value="1"/>
</dbReference>
<evidence type="ECO:0000256" key="5">
    <source>
        <dbReference type="ARBA" id="ARBA00022801"/>
    </source>
</evidence>
<dbReference type="AlphaFoldDB" id="A0A9D1WRE0"/>
<evidence type="ECO:0000256" key="7">
    <source>
        <dbReference type="ARBA" id="ARBA00023080"/>
    </source>
</evidence>
<dbReference type="PANTHER" id="PTHR11067:SF9">
    <property type="entry name" value="INOSINE TRIPHOSPHATE PYROPHOSPHATASE"/>
    <property type="match status" value="1"/>
</dbReference>
<reference evidence="12" key="2">
    <citation type="submission" date="2021-04" db="EMBL/GenBank/DDBJ databases">
        <authorList>
            <person name="Gilroy R."/>
        </authorList>
    </citation>
    <scope>NUCLEOTIDE SEQUENCE</scope>
    <source>
        <strain evidence="12">CHK188-5543</strain>
    </source>
</reference>
<gene>
    <name evidence="12" type="primary">rdgB</name>
    <name evidence="12" type="ORF">H9736_06290</name>
</gene>
<dbReference type="GO" id="GO:0009117">
    <property type="term" value="P:nucleotide metabolic process"/>
    <property type="evidence" value="ECO:0007669"/>
    <property type="project" value="UniProtKB-KW"/>
</dbReference>
<dbReference type="GO" id="GO:0009146">
    <property type="term" value="P:purine nucleoside triphosphate catabolic process"/>
    <property type="evidence" value="ECO:0007669"/>
    <property type="project" value="UniProtKB-UniRule"/>
</dbReference>
<evidence type="ECO:0000313" key="13">
    <source>
        <dbReference type="Proteomes" id="UP000886800"/>
    </source>
</evidence>
<dbReference type="FunFam" id="3.90.950.10:FF:000001">
    <property type="entry name" value="dITP/XTP pyrophosphatase"/>
    <property type="match status" value="1"/>
</dbReference>
<dbReference type="Pfam" id="PF01725">
    <property type="entry name" value="Ham1p_like"/>
    <property type="match status" value="1"/>
</dbReference>
<evidence type="ECO:0000256" key="8">
    <source>
        <dbReference type="ARBA" id="ARBA00051875"/>
    </source>
</evidence>
<dbReference type="GO" id="GO:0036222">
    <property type="term" value="F:XTP diphosphatase activity"/>
    <property type="evidence" value="ECO:0007669"/>
    <property type="project" value="UniProtKB-UniRule"/>
</dbReference>
<dbReference type="GO" id="GO:0017111">
    <property type="term" value="F:ribonucleoside triphosphate phosphatase activity"/>
    <property type="evidence" value="ECO:0007669"/>
    <property type="project" value="InterPro"/>
</dbReference>
<evidence type="ECO:0000256" key="10">
    <source>
        <dbReference type="HAMAP-Rule" id="MF_01405"/>
    </source>
</evidence>
<dbReference type="InterPro" id="IPR029001">
    <property type="entry name" value="ITPase-like_fam"/>
</dbReference>